<evidence type="ECO:0000313" key="4">
    <source>
        <dbReference type="Proteomes" id="UP000189627"/>
    </source>
</evidence>
<dbReference type="PANTHER" id="PTHR36845:SF1">
    <property type="entry name" value="HYDROLASE, PUTATIVE (AFU_ORTHOLOGUE AFUA_7G05090)-RELATED"/>
    <property type="match status" value="1"/>
</dbReference>
<keyword evidence="1 3" id="KW-0378">Hydrolase</keyword>
<reference evidence="4" key="1">
    <citation type="submission" date="2017-02" db="EMBL/GenBank/DDBJ databases">
        <title>Complete genome sequence of Cupriavidus necator strain NH9, a 3-chlorobenzoate degrader.</title>
        <authorList>
            <person name="Moriuchi R."/>
            <person name="Dohra H."/>
            <person name="Ogawa N."/>
        </authorList>
    </citation>
    <scope>NUCLEOTIDE SEQUENCE [LARGE SCALE GENOMIC DNA]</scope>
    <source>
        <strain evidence="4">NH9</strain>
        <plasmid evidence="4">penh92</plasmid>
    </source>
</reference>
<sequence length="374" mass="40361">MDSRLIDDDALDRILQRIDATIAQDEAGFPHYGNPADGTWTRSPAGDWTGGFWVGMLWLAALRTGEQKYRDSARMWSARLAPRVASKSVFKGFLFWYGAQLGGSLLADPQAAGLALDGTRGLAEMYSEAARLIPLGTEAEEAASVGTSEANIDAIPGTVALLLRHDAALGTGEIGRQHLRQHIALCVREDGSVCQSATFNAADGSLVKRYTHKGIHDSSTWARAQAWGMLGLAQALSCGEYAFKSDAIRVADWWVAHLPADRVAFWDFDDPAIPHTNRDTSATAIAAASLLKLAALIPERAAVYRQAAVESIEQLVTRFLTPIGPGDVRQPGILTGGCFNKRNGVALDNELVWGDYFLLESLLILAGRIDATQV</sequence>
<comment type="similarity">
    <text evidence="2">Belongs to the glycosyl hydrolase 88 family.</text>
</comment>
<dbReference type="InterPro" id="IPR052369">
    <property type="entry name" value="UG_Glycosaminoglycan_Hydrolase"/>
</dbReference>
<accession>A0A1U9V3D6</accession>
<name>A0A1U9V3D6_CUPNE</name>
<evidence type="ECO:0000256" key="2">
    <source>
        <dbReference type="ARBA" id="ARBA00038358"/>
    </source>
</evidence>
<dbReference type="InterPro" id="IPR008928">
    <property type="entry name" value="6-hairpin_glycosidase_sf"/>
</dbReference>
<gene>
    <name evidence="3" type="ORF">BJN34_36200</name>
</gene>
<dbReference type="GO" id="GO:0000272">
    <property type="term" value="P:polysaccharide catabolic process"/>
    <property type="evidence" value="ECO:0007669"/>
    <property type="project" value="TreeGrafter"/>
</dbReference>
<dbReference type="Proteomes" id="UP000189627">
    <property type="component" value="Plasmid pENH92"/>
</dbReference>
<dbReference type="Gene3D" id="1.50.10.10">
    <property type="match status" value="1"/>
</dbReference>
<keyword evidence="3" id="KW-0614">Plasmid</keyword>
<dbReference type="AlphaFoldDB" id="A0A1U9V3D6"/>
<dbReference type="GO" id="GO:0052757">
    <property type="term" value="F:chondroitin hydrolase activity"/>
    <property type="evidence" value="ECO:0007669"/>
    <property type="project" value="TreeGrafter"/>
</dbReference>
<dbReference type="RefSeq" id="WP_078201728.1">
    <property type="nucleotide sequence ID" value="NZ_CP017759.1"/>
</dbReference>
<dbReference type="SUPFAM" id="SSF48208">
    <property type="entry name" value="Six-hairpin glycosidases"/>
    <property type="match status" value="1"/>
</dbReference>
<dbReference type="PANTHER" id="PTHR36845">
    <property type="entry name" value="HYDROLASE, PUTATIVE (AFU_ORTHOLOGUE AFUA_7G05090)-RELATED"/>
    <property type="match status" value="1"/>
</dbReference>
<proteinExistence type="inferred from homology"/>
<organism evidence="3 4">
    <name type="scientific">Cupriavidus necator</name>
    <name type="common">Alcaligenes eutrophus</name>
    <name type="synonym">Ralstonia eutropha</name>
    <dbReference type="NCBI Taxonomy" id="106590"/>
    <lineage>
        <taxon>Bacteria</taxon>
        <taxon>Pseudomonadati</taxon>
        <taxon>Pseudomonadota</taxon>
        <taxon>Betaproteobacteria</taxon>
        <taxon>Burkholderiales</taxon>
        <taxon>Burkholderiaceae</taxon>
        <taxon>Cupriavidus</taxon>
    </lineage>
</organism>
<evidence type="ECO:0000256" key="1">
    <source>
        <dbReference type="ARBA" id="ARBA00022801"/>
    </source>
</evidence>
<protein>
    <submittedName>
        <fullName evidence="3">Glycosyl hydrolase</fullName>
    </submittedName>
</protein>
<evidence type="ECO:0000313" key="3">
    <source>
        <dbReference type="EMBL" id="AQV99319.1"/>
    </source>
</evidence>
<dbReference type="InterPro" id="IPR012341">
    <property type="entry name" value="6hp_glycosidase-like_sf"/>
</dbReference>
<dbReference type="OrthoDB" id="428577at2"/>
<dbReference type="KEGG" id="cuh:BJN34_36200"/>
<geneLocation type="plasmid" evidence="4">
    <name>penh92</name>
</geneLocation>
<dbReference type="EMBL" id="CP017759">
    <property type="protein sequence ID" value="AQV99319.1"/>
    <property type="molecule type" value="Genomic_DNA"/>
</dbReference>